<gene>
    <name evidence="1" type="ORF">L6164_002109</name>
</gene>
<name>A0ACB9PX66_BAUVA</name>
<accession>A0ACB9PX66</accession>
<dbReference type="Proteomes" id="UP000828941">
    <property type="component" value="Chromosome 2"/>
</dbReference>
<evidence type="ECO:0000313" key="1">
    <source>
        <dbReference type="EMBL" id="KAI4353138.1"/>
    </source>
</evidence>
<sequence>MAEETKKMTLKANDGKIFEIEEDIARMSGVLKAIIDEKCCDKSLVPLPNVDGSNLAKIIEFLRKHQEFRKTADQSGDAKAFNRNFFDGLKDRCEMVELLKAANYLAIKELLDVVAQGIADRIKNMTLEKVRSFFGVESDYTQEEENAFREKYFWAFEGLDDED</sequence>
<dbReference type="EMBL" id="CM039427">
    <property type="protein sequence ID" value="KAI4353138.1"/>
    <property type="molecule type" value="Genomic_DNA"/>
</dbReference>
<keyword evidence="2" id="KW-1185">Reference proteome</keyword>
<organism evidence="1 2">
    <name type="scientific">Bauhinia variegata</name>
    <name type="common">Purple orchid tree</name>
    <name type="synonym">Phanera variegata</name>
    <dbReference type="NCBI Taxonomy" id="167791"/>
    <lineage>
        <taxon>Eukaryota</taxon>
        <taxon>Viridiplantae</taxon>
        <taxon>Streptophyta</taxon>
        <taxon>Embryophyta</taxon>
        <taxon>Tracheophyta</taxon>
        <taxon>Spermatophyta</taxon>
        <taxon>Magnoliopsida</taxon>
        <taxon>eudicotyledons</taxon>
        <taxon>Gunneridae</taxon>
        <taxon>Pentapetalae</taxon>
        <taxon>rosids</taxon>
        <taxon>fabids</taxon>
        <taxon>Fabales</taxon>
        <taxon>Fabaceae</taxon>
        <taxon>Cercidoideae</taxon>
        <taxon>Cercideae</taxon>
        <taxon>Bauhiniinae</taxon>
        <taxon>Bauhinia</taxon>
    </lineage>
</organism>
<comment type="caution">
    <text evidence="1">The sequence shown here is derived from an EMBL/GenBank/DDBJ whole genome shotgun (WGS) entry which is preliminary data.</text>
</comment>
<reference evidence="1 2" key="1">
    <citation type="journal article" date="2022" name="DNA Res.">
        <title>Chromosomal-level genome assembly of the orchid tree Bauhinia variegata (Leguminosae; Cercidoideae) supports the allotetraploid origin hypothesis of Bauhinia.</title>
        <authorList>
            <person name="Zhong Y."/>
            <person name="Chen Y."/>
            <person name="Zheng D."/>
            <person name="Pang J."/>
            <person name="Liu Y."/>
            <person name="Luo S."/>
            <person name="Meng S."/>
            <person name="Qian L."/>
            <person name="Wei D."/>
            <person name="Dai S."/>
            <person name="Zhou R."/>
        </authorList>
    </citation>
    <scope>NUCLEOTIDE SEQUENCE [LARGE SCALE GENOMIC DNA]</scope>
    <source>
        <strain evidence="1">BV-YZ2020</strain>
    </source>
</reference>
<evidence type="ECO:0000313" key="2">
    <source>
        <dbReference type="Proteomes" id="UP000828941"/>
    </source>
</evidence>
<protein>
    <submittedName>
        <fullName evidence="1">Uncharacterized protein</fullName>
    </submittedName>
</protein>
<proteinExistence type="predicted"/>